<dbReference type="EMBL" id="CP165734">
    <property type="protein sequence ID" value="XDV59227.1"/>
    <property type="molecule type" value="Genomic_DNA"/>
</dbReference>
<protein>
    <submittedName>
        <fullName evidence="1">Uncharacterized protein</fullName>
    </submittedName>
</protein>
<reference evidence="1" key="1">
    <citation type="submission" date="2024-08" db="EMBL/GenBank/DDBJ databases">
        <authorList>
            <person name="Chaddad Z."/>
            <person name="Lamrabet M."/>
            <person name="Bouhnik O."/>
            <person name="Alami S."/>
            <person name="Wipf D."/>
            <person name="Courty P.E."/>
            <person name="Missbah El Idrissi M."/>
        </authorList>
    </citation>
    <scope>NUCLEOTIDE SEQUENCE</scope>
    <source>
        <strain evidence="1">LLZ17</strain>
    </source>
</reference>
<evidence type="ECO:0000313" key="1">
    <source>
        <dbReference type="EMBL" id="XDV59227.1"/>
    </source>
</evidence>
<accession>A0AB39XSF4</accession>
<name>A0AB39XSF4_9BRAD</name>
<organism evidence="1">
    <name type="scientific">Bradyrhizobium sp. LLZ17</name>
    <dbReference type="NCBI Taxonomy" id="3239388"/>
    <lineage>
        <taxon>Bacteria</taxon>
        <taxon>Pseudomonadati</taxon>
        <taxon>Pseudomonadota</taxon>
        <taxon>Alphaproteobacteria</taxon>
        <taxon>Hyphomicrobiales</taxon>
        <taxon>Nitrobacteraceae</taxon>
        <taxon>Bradyrhizobium</taxon>
    </lineage>
</organism>
<gene>
    <name evidence="1" type="ORF">AB8Z38_07345</name>
</gene>
<proteinExistence type="predicted"/>
<sequence>MAHLTPAERIEQSYDLAMIALADYLTRERDAAATVDRLIRILDRDSLREAITEVLVHARVHPRSKSDPGATITVWIYHQEEDLKVFANEQAARAWMDENDPEGVAFEYEVVGSPA</sequence>
<dbReference type="AlphaFoldDB" id="A0AB39XSF4"/>
<dbReference type="RefSeq" id="WP_369723857.1">
    <property type="nucleotide sequence ID" value="NZ_CP165734.1"/>
</dbReference>